<evidence type="ECO:0000256" key="4">
    <source>
        <dbReference type="PIRSR" id="PIRSR005902-1"/>
    </source>
</evidence>
<dbReference type="Pfam" id="PF01026">
    <property type="entry name" value="TatD_DNase"/>
    <property type="match status" value="1"/>
</dbReference>
<dbReference type="Gene3D" id="3.20.20.140">
    <property type="entry name" value="Metal-dependent hydrolases"/>
    <property type="match status" value="1"/>
</dbReference>
<evidence type="ECO:0000313" key="6">
    <source>
        <dbReference type="Proteomes" id="UP000002743"/>
    </source>
</evidence>
<dbReference type="PROSITE" id="PS01091">
    <property type="entry name" value="TATD_3"/>
    <property type="match status" value="1"/>
</dbReference>
<name>C6XC08_METGS</name>
<evidence type="ECO:0000313" key="5">
    <source>
        <dbReference type="EMBL" id="ACT50083.1"/>
    </source>
</evidence>
<dbReference type="FunFam" id="3.20.20.140:FF:000005">
    <property type="entry name" value="TatD family hydrolase"/>
    <property type="match status" value="1"/>
</dbReference>
<dbReference type="InterPro" id="IPR032466">
    <property type="entry name" value="Metal_Hydrolase"/>
</dbReference>
<dbReference type="GO" id="GO:0046872">
    <property type="term" value="F:metal ion binding"/>
    <property type="evidence" value="ECO:0007669"/>
    <property type="project" value="UniProtKB-KW"/>
</dbReference>
<dbReference type="PANTHER" id="PTHR46124">
    <property type="entry name" value="D-AMINOACYL-TRNA DEACYLASE"/>
    <property type="match status" value="1"/>
</dbReference>
<feature type="binding site" evidence="4">
    <location>
        <position position="92"/>
    </location>
    <ligand>
        <name>a divalent metal cation</name>
        <dbReference type="ChEBI" id="CHEBI:60240"/>
        <label>1</label>
    </ligand>
</feature>
<organism evidence="5 6">
    <name type="scientific">Methylovorus glucosotrophus (strain SIP3-4)</name>
    <dbReference type="NCBI Taxonomy" id="582744"/>
    <lineage>
        <taxon>Bacteria</taxon>
        <taxon>Pseudomonadati</taxon>
        <taxon>Pseudomonadota</taxon>
        <taxon>Betaproteobacteria</taxon>
        <taxon>Nitrosomonadales</taxon>
        <taxon>Methylophilaceae</taxon>
        <taxon>Methylovorus</taxon>
    </lineage>
</organism>
<feature type="binding site" evidence="4">
    <location>
        <position position="8"/>
    </location>
    <ligand>
        <name>a divalent metal cation</name>
        <dbReference type="ChEBI" id="CHEBI:60240"/>
        <label>1</label>
    </ligand>
</feature>
<proteinExistence type="inferred from homology"/>
<keyword evidence="2 4" id="KW-0479">Metal-binding</keyword>
<dbReference type="CDD" id="cd01310">
    <property type="entry name" value="TatD_DNAse"/>
    <property type="match status" value="1"/>
</dbReference>
<dbReference type="OrthoDB" id="9810005at2"/>
<evidence type="ECO:0000256" key="1">
    <source>
        <dbReference type="ARBA" id="ARBA00009275"/>
    </source>
</evidence>
<keyword evidence="6" id="KW-1185">Reference proteome</keyword>
<dbReference type="PANTHER" id="PTHR46124:SF2">
    <property type="entry name" value="D-AMINOACYL-TRNA DEACYLASE"/>
    <property type="match status" value="1"/>
</dbReference>
<dbReference type="SUPFAM" id="SSF51556">
    <property type="entry name" value="Metallo-dependent hydrolases"/>
    <property type="match status" value="1"/>
</dbReference>
<dbReference type="InterPro" id="IPR018228">
    <property type="entry name" value="DNase_TatD-rel_CS"/>
</dbReference>
<accession>C6XC08</accession>
<dbReference type="GO" id="GO:0016788">
    <property type="term" value="F:hydrolase activity, acting on ester bonds"/>
    <property type="evidence" value="ECO:0007669"/>
    <property type="project" value="InterPro"/>
</dbReference>
<reference evidence="5 6" key="2">
    <citation type="journal article" date="2011" name="J. Bacteriol.">
        <title>Genomes of three methylotrophs from a single niche uncover genetic and metabolic divergence of Methylophilaceae.</title>
        <authorList>
            <person name="Lapidus A."/>
            <person name="Clum A."/>
            <person name="Labutti K."/>
            <person name="Kaluzhnaya M.G."/>
            <person name="Lim S."/>
            <person name="Beck D.A."/>
            <person name="Glavina Del Rio T."/>
            <person name="Nolan M."/>
            <person name="Mavromatis K."/>
            <person name="Huntemann M."/>
            <person name="Lucas S."/>
            <person name="Lidstrom M.E."/>
            <person name="Ivanova N."/>
            <person name="Chistoserdova L."/>
        </authorList>
    </citation>
    <scope>NUCLEOTIDE SEQUENCE [LARGE SCALE GENOMIC DNA]</scope>
    <source>
        <strain evidence="5 6">SIP3-4</strain>
    </source>
</reference>
<feature type="binding site" evidence="4">
    <location>
        <position position="128"/>
    </location>
    <ligand>
        <name>a divalent metal cation</name>
        <dbReference type="ChEBI" id="CHEBI:60240"/>
        <label>2</label>
    </ligand>
</feature>
<feature type="binding site" evidence="4">
    <location>
        <position position="6"/>
    </location>
    <ligand>
        <name>a divalent metal cation</name>
        <dbReference type="ChEBI" id="CHEBI:60240"/>
        <label>1</label>
    </ligand>
</feature>
<dbReference type="PROSITE" id="PS01137">
    <property type="entry name" value="TATD_1"/>
    <property type="match status" value="1"/>
</dbReference>
<protein>
    <submittedName>
        <fullName evidence="5">TatD-related deoxyribonuclease</fullName>
    </submittedName>
</protein>
<dbReference type="eggNOG" id="COG0084">
    <property type="taxonomic scope" value="Bacteria"/>
</dbReference>
<dbReference type="EMBL" id="CP001674">
    <property type="protein sequence ID" value="ACT50083.1"/>
    <property type="molecule type" value="Genomic_DNA"/>
</dbReference>
<sequence>MLVDTHCHLDASEFDDDRADIALRAQDAGVARIVVPAVEAANFTIVQALAAEFPWCRYALGIHPLFIARAKEEDIDALKQQLEQRLPVAIGEIGLDLFIPNPDIERQQAFFVAQLKLARDFDLPVILHVRKSSDLILKHLRRIGVKGGIAHAFNGSFQQAERFMEMGFKLGFGGAMTYDRALHIRELARKLPLEAIVLETDAPDIAPEWLGHRGRNSPHELPAIAQVLADLRGLPLAEVIAATGKNALEALPAIA</sequence>
<feature type="binding site" evidence="4">
    <location>
        <position position="151"/>
    </location>
    <ligand>
        <name>a divalent metal cation</name>
        <dbReference type="ChEBI" id="CHEBI:60240"/>
        <label>2</label>
    </ligand>
</feature>
<evidence type="ECO:0000256" key="2">
    <source>
        <dbReference type="ARBA" id="ARBA00022723"/>
    </source>
</evidence>
<dbReference type="RefSeq" id="WP_015829642.1">
    <property type="nucleotide sequence ID" value="NC_012969.1"/>
</dbReference>
<feature type="binding site" evidence="4">
    <location>
        <position position="201"/>
    </location>
    <ligand>
        <name>a divalent metal cation</name>
        <dbReference type="ChEBI" id="CHEBI:60240"/>
        <label>1</label>
    </ligand>
</feature>
<dbReference type="HOGENOM" id="CLU_031506_0_1_4"/>
<dbReference type="Proteomes" id="UP000002743">
    <property type="component" value="Chromosome"/>
</dbReference>
<gene>
    <name evidence="5" type="ordered locus">Msip34_0835</name>
</gene>
<dbReference type="KEGG" id="mei:Msip34_0835"/>
<dbReference type="AlphaFoldDB" id="C6XC08"/>
<comment type="similarity">
    <text evidence="1">Belongs to the metallo-dependent hydrolases superfamily. TatD-type hydrolase family.</text>
</comment>
<reference evidence="6" key="1">
    <citation type="submission" date="2009-07" db="EMBL/GenBank/DDBJ databases">
        <title>Complete sequence of chromosome of Methylovorus sp. SIP3-4.</title>
        <authorList>
            <person name="Lucas S."/>
            <person name="Copeland A."/>
            <person name="Lapidus A."/>
            <person name="Glavina del Rio T."/>
            <person name="Tice H."/>
            <person name="Bruce D."/>
            <person name="Goodwin L."/>
            <person name="Pitluck S."/>
            <person name="Clum A."/>
            <person name="Larimer F."/>
            <person name="Land M."/>
            <person name="Hauser L."/>
            <person name="Kyrpides N."/>
            <person name="Mikhailova N."/>
            <person name="Kayluzhnaya M."/>
            <person name="Chistoserdova L."/>
        </authorList>
    </citation>
    <scope>NUCLEOTIDE SEQUENCE [LARGE SCALE GENOMIC DNA]</scope>
    <source>
        <strain evidence="6">SIP3-4</strain>
    </source>
</reference>
<evidence type="ECO:0000256" key="3">
    <source>
        <dbReference type="ARBA" id="ARBA00022801"/>
    </source>
</evidence>
<keyword evidence="3" id="KW-0378">Hydrolase</keyword>
<dbReference type="InterPro" id="IPR001130">
    <property type="entry name" value="TatD-like"/>
</dbReference>
<dbReference type="PIRSF" id="PIRSF005902">
    <property type="entry name" value="DNase_TatD"/>
    <property type="match status" value="1"/>
</dbReference>
<dbReference type="STRING" id="582744.Msip34_0835"/>